<evidence type="ECO:0000256" key="2">
    <source>
        <dbReference type="ARBA" id="ARBA00006991"/>
    </source>
</evidence>
<dbReference type="GO" id="GO:0008270">
    <property type="term" value="F:zinc ion binding"/>
    <property type="evidence" value="ECO:0007669"/>
    <property type="project" value="UniProtKB-KW"/>
</dbReference>
<name>A0A7R9FJD4_9NEOP</name>
<dbReference type="InterPro" id="IPR036236">
    <property type="entry name" value="Znf_C2H2_sf"/>
</dbReference>
<dbReference type="SUPFAM" id="SSF57667">
    <property type="entry name" value="beta-beta-alpha zinc fingers"/>
    <property type="match status" value="3"/>
</dbReference>
<evidence type="ECO:0000256" key="7">
    <source>
        <dbReference type="ARBA" id="ARBA00023125"/>
    </source>
</evidence>
<evidence type="ECO:0000256" key="4">
    <source>
        <dbReference type="ARBA" id="ARBA00022737"/>
    </source>
</evidence>
<dbReference type="Gene3D" id="3.30.160.60">
    <property type="entry name" value="Classic Zinc Finger"/>
    <property type="match status" value="4"/>
</dbReference>
<feature type="domain" description="C2H2-type" evidence="11">
    <location>
        <begin position="130"/>
        <end position="157"/>
    </location>
</feature>
<evidence type="ECO:0000256" key="8">
    <source>
        <dbReference type="ARBA" id="ARBA00023163"/>
    </source>
</evidence>
<evidence type="ECO:0000256" key="6">
    <source>
        <dbReference type="ARBA" id="ARBA00022833"/>
    </source>
</evidence>
<keyword evidence="5 10" id="KW-0863">Zinc-finger</keyword>
<evidence type="ECO:0000256" key="5">
    <source>
        <dbReference type="ARBA" id="ARBA00022771"/>
    </source>
</evidence>
<accession>A0A7R9FJD4</accession>
<dbReference type="GO" id="GO:0006355">
    <property type="term" value="P:regulation of DNA-templated transcription"/>
    <property type="evidence" value="ECO:0007669"/>
    <property type="project" value="UniProtKB-ARBA"/>
</dbReference>
<dbReference type="PANTHER" id="PTHR16515">
    <property type="entry name" value="PR DOMAIN ZINC FINGER PROTEIN"/>
    <property type="match status" value="1"/>
</dbReference>
<dbReference type="FunFam" id="3.30.160.60:FF:002343">
    <property type="entry name" value="Zinc finger protein 33A"/>
    <property type="match status" value="1"/>
</dbReference>
<feature type="domain" description="C2H2-type" evidence="11">
    <location>
        <begin position="158"/>
        <end position="185"/>
    </location>
</feature>
<dbReference type="PANTHER" id="PTHR16515:SF66">
    <property type="entry name" value="C2H2-TYPE DOMAIN-CONTAINING PROTEIN"/>
    <property type="match status" value="1"/>
</dbReference>
<gene>
    <name evidence="12" type="ORF">TTEB3V08_LOCUS2754</name>
</gene>
<keyword evidence="4" id="KW-0677">Repeat</keyword>
<keyword evidence="6" id="KW-0862">Zinc</keyword>
<dbReference type="InterPro" id="IPR050331">
    <property type="entry name" value="Zinc_finger"/>
</dbReference>
<sequence length="227" mass="25866">MLSSTAEDGEIETASIISTVGTSLNNSVRQQIKYYMEQQSLVMMKCPITQMRTFAYESSLRYHIRAHTGDKQFMCDQCGYASLTSSNLWAHKARAHTTEKNHICEVCGKAFNTKDRLKLHREIHSNRRDHICDQCGMAFRTKKKVREHKFVHTGLRPYVCLVCRKAFARKDALKEHGFIHSGEKRFHCEKCGHRQVRNRLSTLGRFCCAPFASLSPSTLGFASVTAG</sequence>
<keyword evidence="8" id="KW-0804">Transcription</keyword>
<dbReference type="GO" id="GO:0003677">
    <property type="term" value="F:DNA binding"/>
    <property type="evidence" value="ECO:0007669"/>
    <property type="project" value="UniProtKB-KW"/>
</dbReference>
<evidence type="ECO:0000256" key="9">
    <source>
        <dbReference type="ARBA" id="ARBA00023242"/>
    </source>
</evidence>
<feature type="domain" description="C2H2-type" evidence="11">
    <location>
        <begin position="73"/>
        <end position="101"/>
    </location>
</feature>
<dbReference type="EMBL" id="OE000668">
    <property type="protein sequence ID" value="CAD7454654.1"/>
    <property type="molecule type" value="Genomic_DNA"/>
</dbReference>
<comment type="similarity">
    <text evidence="2">Belongs to the krueppel C2H2-type zinc-finger protein family.</text>
</comment>
<organism evidence="12">
    <name type="scientific">Timema tahoe</name>
    <dbReference type="NCBI Taxonomy" id="61484"/>
    <lineage>
        <taxon>Eukaryota</taxon>
        <taxon>Metazoa</taxon>
        <taxon>Ecdysozoa</taxon>
        <taxon>Arthropoda</taxon>
        <taxon>Hexapoda</taxon>
        <taxon>Insecta</taxon>
        <taxon>Pterygota</taxon>
        <taxon>Neoptera</taxon>
        <taxon>Polyneoptera</taxon>
        <taxon>Phasmatodea</taxon>
        <taxon>Timematodea</taxon>
        <taxon>Timematoidea</taxon>
        <taxon>Timematidae</taxon>
        <taxon>Timema</taxon>
    </lineage>
</organism>
<dbReference type="PROSITE" id="PS50157">
    <property type="entry name" value="ZINC_FINGER_C2H2_2"/>
    <property type="match status" value="5"/>
</dbReference>
<keyword evidence="3" id="KW-0479">Metal-binding</keyword>
<feature type="domain" description="C2H2-type" evidence="11">
    <location>
        <begin position="102"/>
        <end position="129"/>
    </location>
</feature>
<dbReference type="GO" id="GO:0005634">
    <property type="term" value="C:nucleus"/>
    <property type="evidence" value="ECO:0007669"/>
    <property type="project" value="UniProtKB-SubCell"/>
</dbReference>
<dbReference type="AlphaFoldDB" id="A0A7R9FJD4"/>
<dbReference type="Pfam" id="PF00096">
    <property type="entry name" value="zf-C2H2"/>
    <property type="match status" value="2"/>
</dbReference>
<reference evidence="12" key="1">
    <citation type="submission" date="2020-11" db="EMBL/GenBank/DDBJ databases">
        <authorList>
            <person name="Tran Van P."/>
        </authorList>
    </citation>
    <scope>NUCLEOTIDE SEQUENCE</scope>
</reference>
<feature type="domain" description="C2H2-type" evidence="11">
    <location>
        <begin position="44"/>
        <end position="72"/>
    </location>
</feature>
<dbReference type="InterPro" id="IPR013087">
    <property type="entry name" value="Znf_C2H2_type"/>
</dbReference>
<evidence type="ECO:0000259" key="11">
    <source>
        <dbReference type="PROSITE" id="PS50157"/>
    </source>
</evidence>
<evidence type="ECO:0000256" key="10">
    <source>
        <dbReference type="PROSITE-ProRule" id="PRU00042"/>
    </source>
</evidence>
<dbReference type="SMART" id="SM00355">
    <property type="entry name" value="ZnF_C2H2"/>
    <property type="match status" value="5"/>
</dbReference>
<protein>
    <recommendedName>
        <fullName evidence="11">C2H2-type domain-containing protein</fullName>
    </recommendedName>
</protein>
<evidence type="ECO:0000313" key="12">
    <source>
        <dbReference type="EMBL" id="CAD7454654.1"/>
    </source>
</evidence>
<evidence type="ECO:0000256" key="3">
    <source>
        <dbReference type="ARBA" id="ARBA00022723"/>
    </source>
</evidence>
<proteinExistence type="inferred from homology"/>
<keyword evidence="9" id="KW-0539">Nucleus</keyword>
<dbReference type="PROSITE" id="PS00028">
    <property type="entry name" value="ZINC_FINGER_C2H2_1"/>
    <property type="match status" value="3"/>
</dbReference>
<evidence type="ECO:0000256" key="1">
    <source>
        <dbReference type="ARBA" id="ARBA00004123"/>
    </source>
</evidence>
<keyword evidence="7" id="KW-0238">DNA-binding</keyword>
<dbReference type="FunFam" id="3.30.160.60:FF:000188">
    <property type="entry name" value="Zinc finger protein 787"/>
    <property type="match status" value="1"/>
</dbReference>
<comment type="subcellular location">
    <subcellularLocation>
        <location evidence="1">Nucleus</location>
    </subcellularLocation>
</comment>